<accession>A0A1J5SKI1</accession>
<protein>
    <submittedName>
        <fullName evidence="2">DNA-binding protein HU</fullName>
    </submittedName>
</protein>
<dbReference type="SUPFAM" id="SSF47729">
    <property type="entry name" value="IHF-like DNA-binding proteins"/>
    <property type="match status" value="1"/>
</dbReference>
<name>A0A1J5SKI1_9ZZZZ</name>
<organism evidence="2">
    <name type="scientific">mine drainage metagenome</name>
    <dbReference type="NCBI Taxonomy" id="410659"/>
    <lineage>
        <taxon>unclassified sequences</taxon>
        <taxon>metagenomes</taxon>
        <taxon>ecological metagenomes</taxon>
    </lineage>
</organism>
<sequence>MNQATKKVLGKTDLVELIASTSAVSKVDAHDALSLVLDGITKALADGNDVNITGFGKFKVAHRPERQGRNPANGEPLTIKASNQVSFSVGAGLKQSVNN</sequence>
<gene>
    <name evidence="2" type="primary">hup_6</name>
    <name evidence="2" type="ORF">GALL_134560</name>
</gene>
<dbReference type="InterPro" id="IPR000119">
    <property type="entry name" value="Hist_DNA-bd"/>
</dbReference>
<dbReference type="CDD" id="cd13831">
    <property type="entry name" value="HU"/>
    <property type="match status" value="1"/>
</dbReference>
<proteinExistence type="predicted"/>
<dbReference type="PANTHER" id="PTHR33175:SF3">
    <property type="entry name" value="DNA-BINDING PROTEIN HU-BETA"/>
    <property type="match status" value="1"/>
</dbReference>
<dbReference type="GO" id="GO:0003677">
    <property type="term" value="F:DNA binding"/>
    <property type="evidence" value="ECO:0007669"/>
    <property type="project" value="UniProtKB-KW"/>
</dbReference>
<dbReference type="SMART" id="SM00411">
    <property type="entry name" value="BHL"/>
    <property type="match status" value="1"/>
</dbReference>
<evidence type="ECO:0000256" key="1">
    <source>
        <dbReference type="ARBA" id="ARBA00023125"/>
    </source>
</evidence>
<dbReference type="PRINTS" id="PR01727">
    <property type="entry name" value="DNABINDINGHU"/>
</dbReference>
<dbReference type="PANTHER" id="PTHR33175">
    <property type="entry name" value="DNA-BINDING PROTEIN HU"/>
    <property type="match status" value="1"/>
</dbReference>
<reference evidence="2" key="1">
    <citation type="submission" date="2016-10" db="EMBL/GenBank/DDBJ databases">
        <title>Sequence of Gallionella enrichment culture.</title>
        <authorList>
            <person name="Poehlein A."/>
            <person name="Muehling M."/>
            <person name="Daniel R."/>
        </authorList>
    </citation>
    <scope>NUCLEOTIDE SEQUENCE</scope>
</reference>
<dbReference type="Pfam" id="PF00216">
    <property type="entry name" value="Bac_DNA_binding"/>
    <property type="match status" value="1"/>
</dbReference>
<dbReference type="GO" id="GO:0030527">
    <property type="term" value="F:structural constituent of chromatin"/>
    <property type="evidence" value="ECO:0007669"/>
    <property type="project" value="InterPro"/>
</dbReference>
<dbReference type="AlphaFoldDB" id="A0A1J5SKI1"/>
<dbReference type="InterPro" id="IPR010992">
    <property type="entry name" value="IHF-like_DNA-bd_dom_sf"/>
</dbReference>
<dbReference type="PROSITE" id="PS00045">
    <property type="entry name" value="HISTONE_LIKE"/>
    <property type="match status" value="1"/>
</dbReference>
<evidence type="ECO:0000313" key="2">
    <source>
        <dbReference type="EMBL" id="OIR04520.1"/>
    </source>
</evidence>
<dbReference type="EMBL" id="MLJW01000057">
    <property type="protein sequence ID" value="OIR04520.1"/>
    <property type="molecule type" value="Genomic_DNA"/>
</dbReference>
<dbReference type="InterPro" id="IPR020816">
    <property type="entry name" value="Histone-like_DNA-bd_CS"/>
</dbReference>
<comment type="caution">
    <text evidence="2">The sequence shown here is derived from an EMBL/GenBank/DDBJ whole genome shotgun (WGS) entry which is preliminary data.</text>
</comment>
<dbReference type="Gene3D" id="4.10.520.10">
    <property type="entry name" value="IHF-like DNA-binding proteins"/>
    <property type="match status" value="1"/>
</dbReference>
<keyword evidence="1 2" id="KW-0238">DNA-binding</keyword>